<accession>A0ACC2JZH4</accession>
<dbReference type="Proteomes" id="UP001153332">
    <property type="component" value="Unassembled WGS sequence"/>
</dbReference>
<sequence length="94" mass="10305">MDETNPRESRCEQAAMTSDARTPLVAGYDIAHIRKAKQRNATQRKTHATTPHADIGSLAESKAPIAWSQLSAARNGRLSETMVTSRIALTAFHM</sequence>
<evidence type="ECO:0000313" key="2">
    <source>
        <dbReference type="Proteomes" id="UP001153332"/>
    </source>
</evidence>
<dbReference type="EMBL" id="JAPUUL010000067">
    <property type="protein sequence ID" value="KAJ8132922.1"/>
    <property type="molecule type" value="Genomic_DNA"/>
</dbReference>
<organism evidence="1 2">
    <name type="scientific">Lasiodiplodia mahajangana</name>
    <dbReference type="NCBI Taxonomy" id="1108764"/>
    <lineage>
        <taxon>Eukaryota</taxon>
        <taxon>Fungi</taxon>
        <taxon>Dikarya</taxon>
        <taxon>Ascomycota</taxon>
        <taxon>Pezizomycotina</taxon>
        <taxon>Dothideomycetes</taxon>
        <taxon>Dothideomycetes incertae sedis</taxon>
        <taxon>Botryosphaeriales</taxon>
        <taxon>Botryosphaeriaceae</taxon>
        <taxon>Lasiodiplodia</taxon>
    </lineage>
</organism>
<name>A0ACC2JZH4_9PEZI</name>
<comment type="caution">
    <text evidence="1">The sequence shown here is derived from an EMBL/GenBank/DDBJ whole genome shotgun (WGS) entry which is preliminary data.</text>
</comment>
<proteinExistence type="predicted"/>
<protein>
    <submittedName>
        <fullName evidence="1">Uncharacterized protein</fullName>
    </submittedName>
</protein>
<gene>
    <name evidence="1" type="ORF">O1611_g695</name>
</gene>
<keyword evidence="2" id="KW-1185">Reference proteome</keyword>
<reference evidence="1" key="1">
    <citation type="submission" date="2022-12" db="EMBL/GenBank/DDBJ databases">
        <title>Genome Sequence of Lasiodiplodia mahajangana.</title>
        <authorList>
            <person name="Buettner E."/>
        </authorList>
    </citation>
    <scope>NUCLEOTIDE SEQUENCE</scope>
    <source>
        <strain evidence="1">VT137</strain>
    </source>
</reference>
<evidence type="ECO:0000313" key="1">
    <source>
        <dbReference type="EMBL" id="KAJ8132922.1"/>
    </source>
</evidence>